<dbReference type="GO" id="GO:0007015">
    <property type="term" value="P:actin filament organization"/>
    <property type="evidence" value="ECO:0007669"/>
    <property type="project" value="TreeGrafter"/>
</dbReference>
<protein>
    <recommendedName>
        <fullName evidence="8">Myosin motor domain-containing protein</fullName>
    </recommendedName>
</protein>
<dbReference type="SUPFAM" id="SSF52540">
    <property type="entry name" value="P-loop containing nucleoside triphosphate hydrolases"/>
    <property type="match status" value="1"/>
</dbReference>
<reference evidence="9" key="1">
    <citation type="submission" date="2022-08" db="UniProtKB">
        <authorList>
            <consortium name="EnsemblMetazoa"/>
        </authorList>
    </citation>
    <scope>IDENTIFICATION</scope>
</reference>
<comment type="caution">
    <text evidence="6">Lacks conserved residue(s) required for the propagation of feature annotation.</text>
</comment>
<dbReference type="PANTHER" id="PTHR13140:SF802">
    <property type="entry name" value="UNCONVENTIONAL MYOSIN-IB ISOFORM X1"/>
    <property type="match status" value="1"/>
</dbReference>
<dbReference type="AlphaFoldDB" id="A0A8W7PCS2"/>
<dbReference type="GO" id="GO:0005524">
    <property type="term" value="F:ATP binding"/>
    <property type="evidence" value="ECO:0007669"/>
    <property type="project" value="UniProtKB-UniRule"/>
</dbReference>
<evidence type="ECO:0000259" key="8">
    <source>
        <dbReference type="PROSITE" id="PS51456"/>
    </source>
</evidence>
<dbReference type="InterPro" id="IPR001609">
    <property type="entry name" value="Myosin_head_motor_dom-like"/>
</dbReference>
<dbReference type="SMART" id="SM00242">
    <property type="entry name" value="MYSc"/>
    <property type="match status" value="1"/>
</dbReference>
<feature type="compositionally biased region" description="Polar residues" evidence="7">
    <location>
        <begin position="190"/>
        <end position="214"/>
    </location>
</feature>
<accession>A0A8W7PCS2</accession>
<evidence type="ECO:0000256" key="3">
    <source>
        <dbReference type="ARBA" id="ARBA00023123"/>
    </source>
</evidence>
<sequence length="682" mass="77028">LACCDGCCCLCKIETDALVNRLVVRLVALPIFTPIPIFKEELRLMRKSAKTDAGKIPNMEQEIGSWDSVLLENLSEESFINNLHQRYKRDLIYTYIGTFLVALNPYKPLQIYNPDQVRKYATKSLFQLPPHIFALANSAHQFLLNYNEDQCIIMAGECGSGKTESSHMIVHFLTQLSEMRRSRAPIFSLRGSNPNSRQSTPKHSTISRVGSSFESAAPSGGRLDSIMKYNSSRQQKCSHEKTVEFDLISHHKSTENLPAMVNYGFMPVATMPKCLKHSNQSISRSTEGNEFPTKSTLKSATTMGSCPKHNCTSSHAELNRMCGGASPSPSLQKRSNLMRCCHQNSNNSTRSIHKSSSSIALTHDHGTTSPSTFHRRQILKSISKEVYIRDLELQKMRERVAQAEIFLEAMGNAVTVKNINSSRFGKFFDIEFDYKGDPSRVTTRASGERNFHIFYQLLSGADIQLLKSLKLQRNIDKYELLKNTFANEDDRTNFTFTKRSLEILGFGQDEIFSIFTILAVVLKLGNLTFIPTTNIDGSEGCEISNEYELDEIAQLLQLDNQMLFNCLTRLGDNWAQLEPDGTEIDASYASRIKFTLCRTLYGRLFTWIVSRVNDALKLKTSGTVGSRGKTIGLLDFYGFEALEKNTFDQFAINYCNERLQQVGYEESHDNDVSLMEAIRFSC</sequence>
<feature type="domain" description="Myosin motor" evidence="8">
    <location>
        <begin position="63"/>
        <end position="682"/>
    </location>
</feature>
<keyword evidence="2 6" id="KW-0067">ATP-binding</keyword>
<evidence type="ECO:0000313" key="9">
    <source>
        <dbReference type="EnsemblMetazoa" id="ACOM029722-PA.1"/>
    </source>
</evidence>
<dbReference type="InterPro" id="IPR036961">
    <property type="entry name" value="Kinesin_motor_dom_sf"/>
</dbReference>
<dbReference type="Pfam" id="PF00063">
    <property type="entry name" value="Myosin_head"/>
    <property type="match status" value="2"/>
</dbReference>
<keyword evidence="1 6" id="KW-0547">Nucleotide-binding</keyword>
<dbReference type="Proteomes" id="UP000075882">
    <property type="component" value="Unassembled WGS sequence"/>
</dbReference>
<dbReference type="PANTHER" id="PTHR13140">
    <property type="entry name" value="MYOSIN"/>
    <property type="match status" value="1"/>
</dbReference>
<evidence type="ECO:0000256" key="5">
    <source>
        <dbReference type="ARBA" id="ARBA00023203"/>
    </source>
</evidence>
<dbReference type="EnsemblMetazoa" id="ACOM029722-RA">
    <property type="protein sequence ID" value="ACOM029722-PA.1"/>
    <property type="gene ID" value="ACOM029722"/>
</dbReference>
<organism evidence="9">
    <name type="scientific">Anopheles coluzzii</name>
    <name type="common">African malaria mosquito</name>
    <dbReference type="NCBI Taxonomy" id="1518534"/>
    <lineage>
        <taxon>Eukaryota</taxon>
        <taxon>Metazoa</taxon>
        <taxon>Ecdysozoa</taxon>
        <taxon>Arthropoda</taxon>
        <taxon>Hexapoda</taxon>
        <taxon>Insecta</taxon>
        <taxon>Pterygota</taxon>
        <taxon>Neoptera</taxon>
        <taxon>Endopterygota</taxon>
        <taxon>Diptera</taxon>
        <taxon>Nematocera</taxon>
        <taxon>Culicoidea</taxon>
        <taxon>Culicidae</taxon>
        <taxon>Anophelinae</taxon>
        <taxon>Anopheles</taxon>
    </lineage>
</organism>
<keyword evidence="3 6" id="KW-0518">Myosin</keyword>
<feature type="region of interest" description="Disordered" evidence="7">
    <location>
        <begin position="187"/>
        <end position="219"/>
    </location>
</feature>
<evidence type="ECO:0000256" key="1">
    <source>
        <dbReference type="ARBA" id="ARBA00022741"/>
    </source>
</evidence>
<proteinExistence type="inferred from homology"/>
<feature type="region of interest" description="Disordered" evidence="7">
    <location>
        <begin position="342"/>
        <end position="373"/>
    </location>
</feature>
<dbReference type="VEuPathDB" id="VectorBase:ACON2_038668"/>
<feature type="binding site" evidence="6">
    <location>
        <begin position="156"/>
        <end position="163"/>
    </location>
    <ligand>
        <name>ATP</name>
        <dbReference type="ChEBI" id="CHEBI:30616"/>
    </ligand>
</feature>
<dbReference type="GO" id="GO:0030048">
    <property type="term" value="P:actin filament-based movement"/>
    <property type="evidence" value="ECO:0007669"/>
    <property type="project" value="TreeGrafter"/>
</dbReference>
<dbReference type="Gene3D" id="1.10.10.820">
    <property type="match status" value="1"/>
</dbReference>
<dbReference type="PROSITE" id="PS51456">
    <property type="entry name" value="MYOSIN_MOTOR"/>
    <property type="match status" value="1"/>
</dbReference>
<dbReference type="GO" id="GO:0016459">
    <property type="term" value="C:myosin complex"/>
    <property type="evidence" value="ECO:0007669"/>
    <property type="project" value="UniProtKB-KW"/>
</dbReference>
<dbReference type="Gene3D" id="1.20.58.530">
    <property type="match status" value="1"/>
</dbReference>
<dbReference type="PRINTS" id="PR00193">
    <property type="entry name" value="MYOSINHEAVY"/>
</dbReference>
<dbReference type="GO" id="GO:0005886">
    <property type="term" value="C:plasma membrane"/>
    <property type="evidence" value="ECO:0007669"/>
    <property type="project" value="TreeGrafter"/>
</dbReference>
<evidence type="ECO:0000256" key="2">
    <source>
        <dbReference type="ARBA" id="ARBA00022840"/>
    </source>
</evidence>
<name>A0A8W7PCS2_ANOCL</name>
<evidence type="ECO:0000256" key="7">
    <source>
        <dbReference type="SAM" id="MobiDB-lite"/>
    </source>
</evidence>
<dbReference type="GO" id="GO:0000146">
    <property type="term" value="F:microfilament motor activity"/>
    <property type="evidence" value="ECO:0007669"/>
    <property type="project" value="TreeGrafter"/>
</dbReference>
<feature type="compositionally biased region" description="Low complexity" evidence="7">
    <location>
        <begin position="345"/>
        <end position="359"/>
    </location>
</feature>
<dbReference type="Gene3D" id="3.40.850.10">
    <property type="entry name" value="Kinesin motor domain"/>
    <property type="match status" value="2"/>
</dbReference>
<evidence type="ECO:0000256" key="6">
    <source>
        <dbReference type="PROSITE-ProRule" id="PRU00782"/>
    </source>
</evidence>
<dbReference type="GO" id="GO:0005902">
    <property type="term" value="C:microvillus"/>
    <property type="evidence" value="ECO:0007669"/>
    <property type="project" value="TreeGrafter"/>
</dbReference>
<dbReference type="GO" id="GO:0005737">
    <property type="term" value="C:cytoplasm"/>
    <property type="evidence" value="ECO:0007669"/>
    <property type="project" value="TreeGrafter"/>
</dbReference>
<evidence type="ECO:0000256" key="4">
    <source>
        <dbReference type="ARBA" id="ARBA00023175"/>
    </source>
</evidence>
<dbReference type="GO" id="GO:0051015">
    <property type="term" value="F:actin filament binding"/>
    <property type="evidence" value="ECO:0007669"/>
    <property type="project" value="TreeGrafter"/>
</dbReference>
<dbReference type="Gene3D" id="1.20.120.720">
    <property type="entry name" value="Myosin VI head, motor domain, U50 subdomain"/>
    <property type="match status" value="1"/>
</dbReference>
<dbReference type="CDD" id="cd00124">
    <property type="entry name" value="MYSc"/>
    <property type="match status" value="1"/>
</dbReference>
<comment type="similarity">
    <text evidence="6">Belongs to the TRAFAC class myosin-kinesin ATPase superfamily. Myosin family.</text>
</comment>
<dbReference type="GO" id="GO:0006897">
    <property type="term" value="P:endocytosis"/>
    <property type="evidence" value="ECO:0007669"/>
    <property type="project" value="TreeGrafter"/>
</dbReference>
<dbReference type="InterPro" id="IPR027417">
    <property type="entry name" value="P-loop_NTPase"/>
</dbReference>
<keyword evidence="4 6" id="KW-0505">Motor protein</keyword>
<feature type="region of interest" description="Disordered" evidence="7">
    <location>
        <begin position="282"/>
        <end position="306"/>
    </location>
</feature>
<keyword evidence="5 6" id="KW-0009">Actin-binding</keyword>